<name>A0A9D2TZU5_9FIRM</name>
<feature type="transmembrane region" description="Helical" evidence="2">
    <location>
        <begin position="6"/>
        <end position="26"/>
    </location>
</feature>
<dbReference type="Proteomes" id="UP000823851">
    <property type="component" value="Unassembled WGS sequence"/>
</dbReference>
<accession>A0A9D2TZU5</accession>
<sequence length="73" mass="7510">MSFLINNAGTVLTAAALLLAVFLVAGKMARDRKAGKGCCGGSCACCSGNRADSRNHTEGGHMPRRSGQKQEGV</sequence>
<evidence type="ECO:0000313" key="3">
    <source>
        <dbReference type="EMBL" id="HJD30478.1"/>
    </source>
</evidence>
<reference evidence="3" key="1">
    <citation type="journal article" date="2021" name="PeerJ">
        <title>Extensive microbial diversity within the chicken gut microbiome revealed by metagenomics and culture.</title>
        <authorList>
            <person name="Gilroy R."/>
            <person name="Ravi A."/>
            <person name="Getino M."/>
            <person name="Pursley I."/>
            <person name="Horton D.L."/>
            <person name="Alikhan N.F."/>
            <person name="Baker D."/>
            <person name="Gharbi K."/>
            <person name="Hall N."/>
            <person name="Watson M."/>
            <person name="Adriaenssens E.M."/>
            <person name="Foster-Nyarko E."/>
            <person name="Jarju S."/>
            <person name="Secka A."/>
            <person name="Antonio M."/>
            <person name="Oren A."/>
            <person name="Chaudhuri R.R."/>
            <person name="La Ragione R."/>
            <person name="Hildebrand F."/>
            <person name="Pallen M.J."/>
        </authorList>
    </citation>
    <scope>NUCLEOTIDE SEQUENCE</scope>
    <source>
        <strain evidence="3">ChiHjej8B7-25341</strain>
    </source>
</reference>
<organism evidence="3 4">
    <name type="scientific">Candidatus Eisenbergiella stercorigallinarum</name>
    <dbReference type="NCBI Taxonomy" id="2838557"/>
    <lineage>
        <taxon>Bacteria</taxon>
        <taxon>Bacillati</taxon>
        <taxon>Bacillota</taxon>
        <taxon>Clostridia</taxon>
        <taxon>Lachnospirales</taxon>
        <taxon>Lachnospiraceae</taxon>
        <taxon>Eisenbergiella</taxon>
    </lineage>
</organism>
<evidence type="ECO:0000256" key="2">
    <source>
        <dbReference type="SAM" id="Phobius"/>
    </source>
</evidence>
<proteinExistence type="predicted"/>
<feature type="compositionally biased region" description="Basic and acidic residues" evidence="1">
    <location>
        <begin position="51"/>
        <end position="61"/>
    </location>
</feature>
<protein>
    <submittedName>
        <fullName evidence="3">FeoB-associated Cys-rich membrane protein</fullName>
    </submittedName>
</protein>
<keyword evidence="2" id="KW-0472">Membrane</keyword>
<dbReference type="Pfam" id="PF12669">
    <property type="entry name" value="FeoB_associated"/>
    <property type="match status" value="1"/>
</dbReference>
<evidence type="ECO:0000313" key="4">
    <source>
        <dbReference type="Proteomes" id="UP000823851"/>
    </source>
</evidence>
<feature type="region of interest" description="Disordered" evidence="1">
    <location>
        <begin position="50"/>
        <end position="73"/>
    </location>
</feature>
<dbReference type="EMBL" id="DWUW01000026">
    <property type="protein sequence ID" value="HJD30478.1"/>
    <property type="molecule type" value="Genomic_DNA"/>
</dbReference>
<reference evidence="3" key="2">
    <citation type="submission" date="2021-04" db="EMBL/GenBank/DDBJ databases">
        <authorList>
            <person name="Gilroy R."/>
        </authorList>
    </citation>
    <scope>NUCLEOTIDE SEQUENCE</scope>
    <source>
        <strain evidence="3">ChiHjej8B7-25341</strain>
    </source>
</reference>
<keyword evidence="2" id="KW-0812">Transmembrane</keyword>
<comment type="caution">
    <text evidence="3">The sequence shown here is derived from an EMBL/GenBank/DDBJ whole genome shotgun (WGS) entry which is preliminary data.</text>
</comment>
<evidence type="ECO:0000256" key="1">
    <source>
        <dbReference type="SAM" id="MobiDB-lite"/>
    </source>
</evidence>
<gene>
    <name evidence="3" type="ORF">H9912_00905</name>
</gene>
<keyword evidence="2" id="KW-1133">Transmembrane helix</keyword>
<dbReference type="AlphaFoldDB" id="A0A9D2TZU5"/>